<reference evidence="1" key="1">
    <citation type="submission" date="2019-11" db="EMBL/GenBank/DDBJ databases">
        <title>Nori genome reveals adaptations in red seaweeds to the harsh intertidal environment.</title>
        <authorList>
            <person name="Wang D."/>
            <person name="Mao Y."/>
        </authorList>
    </citation>
    <scope>NUCLEOTIDE SEQUENCE</scope>
    <source>
        <tissue evidence="1">Gametophyte</tissue>
    </source>
</reference>
<proteinExistence type="predicted"/>
<dbReference type="EMBL" id="CM020619">
    <property type="protein sequence ID" value="KAK1866889.1"/>
    <property type="molecule type" value="Genomic_DNA"/>
</dbReference>
<sequence>MSAAKCRCGGLPPRKVPRRMRSGGPLRAAAAAAAVCLVAAFFLWAPLGCRGKTASRSEIVEPPWGPPSAPLSTTRKGRASAAANPIPRRGLFSQRLTLNAAPPFPLDVAAESATTVRQQGPRVPANSPKPTSHSKDYETLELPRRQTGQVYYYTRLILVEPVSAQVGSNFGITALRTAIGKRLGGFSAEQVVMVHVGDLPARSTATVTARSVSIFMALRPSQLPQSRIDAFNDQVEMGAFDRDLQAEIPPSTSDAALFSVEQDRPLVKDEASMLTHGPSGHPRSRSPAPAPQKSKLPVIVGAVGAVVAVVVLVGVGWCVHARRSAARVASPRDLTRYSEESGTRQSSFPSSLASLPLPSFRSSIERPRKAHPDDMDRAA</sequence>
<dbReference type="Proteomes" id="UP000798662">
    <property type="component" value="Chromosome 2"/>
</dbReference>
<evidence type="ECO:0000313" key="1">
    <source>
        <dbReference type="EMBL" id="KAK1866889.1"/>
    </source>
</evidence>
<evidence type="ECO:0000313" key="2">
    <source>
        <dbReference type="Proteomes" id="UP000798662"/>
    </source>
</evidence>
<name>A0ACC3CAC3_PYRYE</name>
<organism evidence="1 2">
    <name type="scientific">Pyropia yezoensis</name>
    <name type="common">Susabi-nori</name>
    <name type="synonym">Porphyra yezoensis</name>
    <dbReference type="NCBI Taxonomy" id="2788"/>
    <lineage>
        <taxon>Eukaryota</taxon>
        <taxon>Rhodophyta</taxon>
        <taxon>Bangiophyceae</taxon>
        <taxon>Bangiales</taxon>
        <taxon>Bangiaceae</taxon>
        <taxon>Pyropia</taxon>
    </lineage>
</organism>
<keyword evidence="2" id="KW-1185">Reference proteome</keyword>
<comment type="caution">
    <text evidence="1">The sequence shown here is derived from an EMBL/GenBank/DDBJ whole genome shotgun (WGS) entry which is preliminary data.</text>
</comment>
<accession>A0ACC3CAC3</accession>
<protein>
    <submittedName>
        <fullName evidence="1">Uncharacterized protein</fullName>
    </submittedName>
</protein>
<gene>
    <name evidence="1" type="ORF">I4F81_009401</name>
</gene>